<evidence type="ECO:0000313" key="1">
    <source>
        <dbReference type="EMBL" id="APB62381.1"/>
    </source>
</evidence>
<dbReference type="AlphaFoldDB" id="A0A1J0AKX4"/>
<proteinExistence type="predicted"/>
<dbReference type="EMBL" id="KX711616">
    <property type="protein sequence ID" value="APB62381.1"/>
    <property type="molecule type" value="Genomic_DNA"/>
</dbReference>
<reference evidence="1" key="5">
    <citation type="submission" date="2016-08" db="EMBL/GenBank/DDBJ databases">
        <authorList>
            <person name="Satsunkevich N.E."/>
            <person name="Valentovich L.N."/>
            <person name="Kolomiets E.I."/>
            <person name="Titok M.A."/>
        </authorList>
    </citation>
    <scope>NUCLEOTIDE SEQUENCE</scope>
    <source>
        <strain evidence="1">72</strain>
        <plasmid evidence="1">pBS72</plasmid>
    </source>
</reference>
<organism evidence="1">
    <name type="scientific">Bacillus subtilis</name>
    <dbReference type="NCBI Taxonomy" id="1423"/>
    <lineage>
        <taxon>Bacteria</taxon>
        <taxon>Bacillati</taxon>
        <taxon>Bacillota</taxon>
        <taxon>Bacilli</taxon>
        <taxon>Bacillales</taxon>
        <taxon>Bacillaceae</taxon>
        <taxon>Bacillus</taxon>
    </lineage>
</organism>
<accession>A0A1J0AKX4</accession>
<reference evidence="1" key="3">
    <citation type="journal article" date="2004" name="Mol. Biol. (Mosk.)">
        <title>The replication system of plasmids from Bacillus subtilis environmental isolates.</title>
        <authorList>
            <person name="Lagodich A.V."/>
            <person name="Shtaniuk Iu.V."/>
            <person name="Prozorov A.A."/>
            <person name="Titok M.A."/>
        </authorList>
    </citation>
    <scope>NUCLEOTIDE SEQUENCE</scope>
    <source>
        <strain evidence="1">72</strain>
        <plasmid evidence="1">pBS72</plasmid>
    </source>
</reference>
<protein>
    <submittedName>
        <fullName evidence="1">Uncharacterized protein</fullName>
    </submittedName>
</protein>
<gene>
    <name evidence="1" type="ORF">pBS72_1120</name>
</gene>
<geneLocation type="plasmid" evidence="1">
    <name>pBS72</name>
</geneLocation>
<sequence>MVGVNLKLLIEKDISEFERNNIMGNESDKASTEAERIQNEIDPEHNEWKVTCEPVEIIR</sequence>
<reference evidence="1" key="1">
    <citation type="journal article" date="2002" name="Mikrobiologiia">
        <title>Soil strain of Bacillus subtilis harboring a large plasmid that mediates high-frequency conjugal mobilization.</title>
        <authorList>
            <person name="Lotareva O.V."/>
            <person name="Poluektova E.U."/>
            <person name="Titok M.A."/>
            <person name="Prozorov A.A."/>
        </authorList>
    </citation>
    <scope>NUCLEOTIDE SEQUENCE</scope>
    <source>
        <strain evidence="1">72</strain>
        <plasmid evidence="1">pBS72</plasmid>
    </source>
</reference>
<reference evidence="1" key="4">
    <citation type="journal article" date="2006" name="Microbiology">
        <title>The replicative polymerases PolC and DnaE are required for theta replication of the Bacillus subtilis plasmid pBS72.</title>
        <authorList>
            <person name="Titok M."/>
            <person name="Suski C."/>
            <person name="Dalmais B."/>
            <person name="Ehrlich S.D."/>
            <person name="Janniere L."/>
        </authorList>
    </citation>
    <scope>NUCLEOTIDE SEQUENCE</scope>
    <source>
        <strain evidence="1">72</strain>
        <plasmid evidence="1">pBS72</plasmid>
    </source>
</reference>
<name>A0A1J0AKX4_BACIU</name>
<keyword evidence="1" id="KW-0614">Plasmid</keyword>
<reference evidence="1" key="2">
    <citation type="journal article" date="2003" name="Plasmid">
        <title>Bacillus subtilis soil isolates: plasmid replicon analysis and construction of a new theta-replicating vector.</title>
        <authorList>
            <person name="Titok M.A."/>
            <person name="Chapuis J."/>
            <person name="Selezneva Y.V."/>
            <person name="Lagodich A.V."/>
            <person name="Prokulevich V.A."/>
            <person name="Ehrlich S.D."/>
            <person name="Janniere L."/>
        </authorList>
    </citation>
    <scope>NUCLEOTIDE SEQUENCE</scope>
    <source>
        <strain evidence="1">72</strain>
        <plasmid evidence="1">pBS72</plasmid>
    </source>
</reference>